<comment type="similarity">
    <text evidence="1">Belongs to the membrane fusion protein (MFP) (TC 8.A.1) family.</text>
</comment>
<evidence type="ECO:0000313" key="4">
    <source>
        <dbReference type="EMBL" id="MCF2871196.1"/>
    </source>
</evidence>
<sequence>MQFLRRSLVGVFLLAVTLSLFAWAGNTVRLAVQERLNAEPRSFPQRERILSVNVVTVTPRMIEPELTAFGELNSTNTFALRALTGGTVLEVSPNFVDGGRVEMGELLVRIDPRDAQSDRDRLVADLRDAEAEVRDADRALILERDELAAAQAQANLRTQALTRQQDLADRGVGTAAAIETVELALSAANQAVLSRRQSEASAQARLDQAATQLDRARLNLADANRALADTEITAPFGGTMSDVNIAQGLRVTANEQLGELIDKDNLEVSFRLSTAQYARLTGDDGGLMSAPVTVELEAQGLTLTASGQITRESASVGEGQTGRLLFARLDDASGLRAGDFVTIRVTEPALRGVALVPATAIAADDTALVLDAENRLSEVAVELLRRQGNDVIIRAPELDGRLIVAERSPLLGAGIAVQPIDPDAAAVVPEPPEMLTLDPERRARLVAYVEGSRMPPPVKSRIIGQLEQDEVPADVVNDLEARMGT</sequence>
<feature type="coiled-coil region" evidence="2">
    <location>
        <begin position="199"/>
        <end position="233"/>
    </location>
</feature>
<keyword evidence="5" id="KW-1185">Reference proteome</keyword>
<dbReference type="PANTHER" id="PTHR30469">
    <property type="entry name" value="MULTIDRUG RESISTANCE PROTEIN MDTA"/>
    <property type="match status" value="1"/>
</dbReference>
<proteinExistence type="inferred from homology"/>
<organism evidence="4 5">
    <name type="scientific">Octadecabacter dasysiphoniae</name>
    <dbReference type="NCBI Taxonomy" id="2909341"/>
    <lineage>
        <taxon>Bacteria</taxon>
        <taxon>Pseudomonadati</taxon>
        <taxon>Pseudomonadota</taxon>
        <taxon>Alphaproteobacteria</taxon>
        <taxon>Rhodobacterales</taxon>
        <taxon>Roseobacteraceae</taxon>
        <taxon>Octadecabacter</taxon>
    </lineage>
</organism>
<accession>A0ABS9CW72</accession>
<dbReference type="Gene3D" id="1.10.287.470">
    <property type="entry name" value="Helix hairpin bin"/>
    <property type="match status" value="1"/>
</dbReference>
<feature type="domain" description="Multidrug resistance protein MdtA-like barrel-sandwich hybrid" evidence="3">
    <location>
        <begin position="93"/>
        <end position="259"/>
    </location>
</feature>
<dbReference type="PANTHER" id="PTHR30469:SF15">
    <property type="entry name" value="HLYD FAMILY OF SECRETION PROTEINS"/>
    <property type="match status" value="1"/>
</dbReference>
<protein>
    <submittedName>
        <fullName evidence="4">Efflux RND transporter periplasmic adaptor subunit</fullName>
    </submittedName>
</protein>
<dbReference type="SUPFAM" id="SSF111369">
    <property type="entry name" value="HlyD-like secretion proteins"/>
    <property type="match status" value="1"/>
</dbReference>
<dbReference type="Pfam" id="PF25917">
    <property type="entry name" value="BSH_RND"/>
    <property type="match status" value="1"/>
</dbReference>
<dbReference type="NCBIfam" id="TIGR01730">
    <property type="entry name" value="RND_mfp"/>
    <property type="match status" value="1"/>
</dbReference>
<dbReference type="InterPro" id="IPR058625">
    <property type="entry name" value="MdtA-like_BSH"/>
</dbReference>
<evidence type="ECO:0000256" key="1">
    <source>
        <dbReference type="ARBA" id="ARBA00009477"/>
    </source>
</evidence>
<dbReference type="EMBL" id="JAKGAQ010000002">
    <property type="protein sequence ID" value="MCF2871196.1"/>
    <property type="molecule type" value="Genomic_DNA"/>
</dbReference>
<feature type="coiled-coil region" evidence="2">
    <location>
        <begin position="119"/>
        <end position="146"/>
    </location>
</feature>
<dbReference type="Proteomes" id="UP001200557">
    <property type="component" value="Unassembled WGS sequence"/>
</dbReference>
<gene>
    <name evidence="4" type="ORF">L0664_08965</name>
</gene>
<dbReference type="Gene3D" id="2.40.50.100">
    <property type="match status" value="1"/>
</dbReference>
<name>A0ABS9CW72_9RHOB</name>
<evidence type="ECO:0000256" key="2">
    <source>
        <dbReference type="SAM" id="Coils"/>
    </source>
</evidence>
<dbReference type="Gene3D" id="2.40.30.170">
    <property type="match status" value="1"/>
</dbReference>
<evidence type="ECO:0000313" key="5">
    <source>
        <dbReference type="Proteomes" id="UP001200557"/>
    </source>
</evidence>
<dbReference type="Gene3D" id="2.40.420.20">
    <property type="match status" value="1"/>
</dbReference>
<evidence type="ECO:0000259" key="3">
    <source>
        <dbReference type="Pfam" id="PF25917"/>
    </source>
</evidence>
<dbReference type="InterPro" id="IPR006143">
    <property type="entry name" value="RND_pump_MFP"/>
</dbReference>
<reference evidence="4 5" key="1">
    <citation type="submission" date="2022-01" db="EMBL/GenBank/DDBJ databases">
        <title>Octadecabacter sp. nov., isolated from a marine alga.</title>
        <authorList>
            <person name="Jin M.S."/>
            <person name="Kim H.M."/>
            <person name="Han D.M."/>
            <person name="Jung J.J."/>
            <person name="Jeon C.O."/>
        </authorList>
    </citation>
    <scope>NUCLEOTIDE SEQUENCE [LARGE SCALE GENOMIC DNA]</scope>
    <source>
        <strain evidence="4 5">G9-8</strain>
    </source>
</reference>
<comment type="caution">
    <text evidence="4">The sequence shown here is derived from an EMBL/GenBank/DDBJ whole genome shotgun (WGS) entry which is preliminary data.</text>
</comment>
<keyword evidence="2" id="KW-0175">Coiled coil</keyword>
<dbReference type="RefSeq" id="WP_235225313.1">
    <property type="nucleotide sequence ID" value="NZ_JAKGAQ010000002.1"/>
</dbReference>